<evidence type="ECO:0000313" key="2">
    <source>
        <dbReference type="Proteomes" id="UP000233425"/>
    </source>
</evidence>
<dbReference type="InterPro" id="IPR027417">
    <property type="entry name" value="P-loop_NTPase"/>
</dbReference>
<gene>
    <name evidence="1" type="ORF">RBATCC27255_01974</name>
</gene>
<dbReference type="EMBL" id="NNSR01000074">
    <property type="protein sequence ID" value="PKD26606.1"/>
    <property type="molecule type" value="Genomic_DNA"/>
</dbReference>
<keyword evidence="1" id="KW-0418">Kinase</keyword>
<comment type="caution">
    <text evidence="1">The sequence shown here is derived from an EMBL/GenBank/DDBJ whole genome shotgun (WGS) entry which is preliminary data.</text>
</comment>
<keyword evidence="1" id="KW-0808">Transferase</keyword>
<dbReference type="Pfam" id="PF13189">
    <property type="entry name" value="Cytidylate_kin2"/>
    <property type="match status" value="1"/>
</dbReference>
<dbReference type="Proteomes" id="UP000233425">
    <property type="component" value="Unassembled WGS sequence"/>
</dbReference>
<reference evidence="1" key="1">
    <citation type="journal article" date="2018" name="Environ. Microbiol.">
        <title>Sporulation capability and amylosome conservation among diverse human colonic and rumen isolates of the keystone starch-degrader Ruminococcus bromii.</title>
        <authorList>
            <person name="Mukhopadhya I."/>
            <person name="Morais S."/>
            <person name="Laverde-Gomez J."/>
            <person name="Sheridan P.O."/>
            <person name="Walker A.W."/>
            <person name="Kelly W."/>
            <person name="Klieve A.V."/>
            <person name="Ouwerkerk D."/>
            <person name="Duncan S.H."/>
            <person name="Louis P."/>
            <person name="Koropatkin N."/>
            <person name="Cockburn D."/>
            <person name="Kibler R."/>
            <person name="Cooper P.J."/>
            <person name="Sandoval C."/>
            <person name="Crost E."/>
            <person name="Juge N."/>
            <person name="Bayer E.A."/>
            <person name="Flint H.J."/>
        </authorList>
    </citation>
    <scope>NUCLEOTIDE SEQUENCE [LARGE SCALE GENOMIC DNA]</scope>
    <source>
        <strain evidence="1">ATCC 27255</strain>
    </source>
</reference>
<proteinExistence type="predicted"/>
<sequence length="208" mass="23863">MDNYIITIARSFGSGGKEIASLLSEKLGIPWYERQILTMASQASGIDESEFVEVDEKLHGSYLIKSLTRLPTANVLRPESRAFVSDLNLYNIQAAIIEELSRTQSCIIVGKCADHILRDRSNVLSVFVDAYYDDCISKIRSRIYVSEERAKDMKKRTDKYRTAYYKYYTRGENWKDTLNYDMFLNTSRNSTNDCAEIIAKAVELKFGK</sequence>
<dbReference type="GO" id="GO:0016301">
    <property type="term" value="F:kinase activity"/>
    <property type="evidence" value="ECO:0007669"/>
    <property type="project" value="UniProtKB-KW"/>
</dbReference>
<evidence type="ECO:0000313" key="1">
    <source>
        <dbReference type="EMBL" id="PKD26606.1"/>
    </source>
</evidence>
<organism evidence="1 2">
    <name type="scientific">Ruminococcus bromii</name>
    <dbReference type="NCBI Taxonomy" id="40518"/>
    <lineage>
        <taxon>Bacteria</taxon>
        <taxon>Bacillati</taxon>
        <taxon>Bacillota</taxon>
        <taxon>Clostridia</taxon>
        <taxon>Eubacteriales</taxon>
        <taxon>Oscillospiraceae</taxon>
        <taxon>Ruminococcus</taxon>
    </lineage>
</organism>
<dbReference type="SUPFAM" id="SSF52540">
    <property type="entry name" value="P-loop containing nucleoside triphosphate hydrolases"/>
    <property type="match status" value="1"/>
</dbReference>
<accession>A0A2N0UHZ4</accession>
<dbReference type="Gene3D" id="3.40.50.300">
    <property type="entry name" value="P-loop containing nucleotide triphosphate hydrolases"/>
    <property type="match status" value="1"/>
</dbReference>
<protein>
    <submittedName>
        <fullName evidence="1">Cytidylate kinase</fullName>
    </submittedName>
</protein>
<keyword evidence="2" id="KW-1185">Reference proteome</keyword>
<dbReference type="RefSeq" id="WP_101029872.1">
    <property type="nucleotide sequence ID" value="NZ_CABMMZ010000074.1"/>
</dbReference>
<dbReference type="AlphaFoldDB" id="A0A2N0UHZ4"/>
<name>A0A2N0UHZ4_9FIRM</name>